<dbReference type="InterPro" id="IPR036860">
    <property type="entry name" value="SH2_dom_sf"/>
</dbReference>
<keyword evidence="3" id="KW-0597">Phosphoprotein</keyword>
<dbReference type="InterPro" id="IPR006020">
    <property type="entry name" value="PTB/PI_dom"/>
</dbReference>
<dbReference type="InterPro" id="IPR035012">
    <property type="entry name" value="Tensin-like_SH2"/>
</dbReference>
<dbReference type="AlphaFoldDB" id="A0A8C5EZM3"/>
<feature type="region of interest" description="Disordered" evidence="9">
    <location>
        <begin position="620"/>
        <end position="677"/>
    </location>
</feature>
<dbReference type="InterPro" id="IPR029023">
    <property type="entry name" value="Tensin_phosphatase"/>
</dbReference>
<evidence type="ECO:0000256" key="3">
    <source>
        <dbReference type="ARBA" id="ARBA00022553"/>
    </source>
</evidence>
<evidence type="ECO:0000259" key="11">
    <source>
        <dbReference type="PROSITE" id="PS51181"/>
    </source>
</evidence>
<evidence type="ECO:0000313" key="13">
    <source>
        <dbReference type="Ensembl" id="ENSGWIP00000025764.1"/>
    </source>
</evidence>
<comment type="similarity">
    <text evidence="2">Belongs to the PTEN phosphatase protein family.</text>
</comment>
<dbReference type="GO" id="GO:0005925">
    <property type="term" value="C:focal adhesion"/>
    <property type="evidence" value="ECO:0007669"/>
    <property type="project" value="UniProtKB-SubCell"/>
</dbReference>
<reference evidence="13" key="1">
    <citation type="submission" date="2020-06" db="EMBL/GenBank/DDBJ databases">
        <authorList>
            <consortium name="Wellcome Sanger Institute Data Sharing"/>
        </authorList>
    </citation>
    <scope>NUCLEOTIDE SEQUENCE [LARGE SCALE GENOMIC DNA]</scope>
</reference>
<dbReference type="SUPFAM" id="SSF50729">
    <property type="entry name" value="PH domain-like"/>
    <property type="match status" value="1"/>
</dbReference>
<evidence type="ECO:0000256" key="9">
    <source>
        <dbReference type="SAM" id="MobiDB-lite"/>
    </source>
</evidence>
<dbReference type="InterPro" id="IPR011993">
    <property type="entry name" value="PH-like_dom_sf"/>
</dbReference>
<dbReference type="SUPFAM" id="SSF55550">
    <property type="entry name" value="SH2 domain"/>
    <property type="match status" value="1"/>
</dbReference>
<keyword evidence="7 8" id="KW-0727">SH2 domain</keyword>
<dbReference type="SMART" id="SM01326">
    <property type="entry name" value="PTEN_C2"/>
    <property type="match status" value="1"/>
</dbReference>
<dbReference type="SMART" id="SM00252">
    <property type="entry name" value="SH2"/>
    <property type="match status" value="1"/>
</dbReference>
<proteinExistence type="inferred from homology"/>
<dbReference type="Pfam" id="PF00017">
    <property type="entry name" value="SH2"/>
    <property type="match status" value="1"/>
</dbReference>
<gene>
    <name evidence="13" type="primary">tns2a</name>
</gene>
<dbReference type="InterPro" id="IPR035892">
    <property type="entry name" value="C2_domain_sf"/>
</dbReference>
<dbReference type="Gene3D" id="3.30.505.10">
    <property type="entry name" value="SH2 domain"/>
    <property type="match status" value="1"/>
</dbReference>
<dbReference type="InterPro" id="IPR003595">
    <property type="entry name" value="Tyr_Pase_cat"/>
</dbReference>
<evidence type="ECO:0000256" key="7">
    <source>
        <dbReference type="ARBA" id="ARBA00022999"/>
    </source>
</evidence>
<reference evidence="13" key="2">
    <citation type="submission" date="2025-08" db="UniProtKB">
        <authorList>
            <consortium name="Ensembl"/>
        </authorList>
    </citation>
    <scope>IDENTIFICATION</scope>
</reference>
<evidence type="ECO:0000256" key="1">
    <source>
        <dbReference type="ARBA" id="ARBA00004246"/>
    </source>
</evidence>
<dbReference type="Gene3D" id="2.60.40.1110">
    <property type="match status" value="1"/>
</dbReference>
<dbReference type="InterPro" id="IPR013625">
    <property type="entry name" value="PTB"/>
</dbReference>
<dbReference type="SMART" id="SM00404">
    <property type="entry name" value="PTPc_motif"/>
    <property type="match status" value="1"/>
</dbReference>
<dbReference type="InterPro" id="IPR033929">
    <property type="entry name" value="Tensin_PTB"/>
</dbReference>
<dbReference type="Proteomes" id="UP000694680">
    <property type="component" value="Chromosome 7"/>
</dbReference>
<evidence type="ECO:0000313" key="14">
    <source>
        <dbReference type="Proteomes" id="UP000694680"/>
    </source>
</evidence>
<accession>A0A8C5EZM3</accession>
<dbReference type="PANTHER" id="PTHR45734">
    <property type="entry name" value="TENSIN"/>
    <property type="match status" value="1"/>
</dbReference>
<dbReference type="Gene3D" id="3.90.190.10">
    <property type="entry name" value="Protein tyrosine phosphatase superfamily"/>
    <property type="match status" value="1"/>
</dbReference>
<dbReference type="InterPro" id="IPR000980">
    <property type="entry name" value="SH2"/>
</dbReference>
<evidence type="ECO:0000256" key="6">
    <source>
        <dbReference type="ARBA" id="ARBA00022949"/>
    </source>
</evidence>
<dbReference type="PANTHER" id="PTHR45734:SF1">
    <property type="entry name" value="TENSIN-2"/>
    <property type="match status" value="1"/>
</dbReference>
<feature type="region of interest" description="Disordered" evidence="9">
    <location>
        <begin position="424"/>
        <end position="445"/>
    </location>
</feature>
<feature type="compositionally biased region" description="Polar residues" evidence="9">
    <location>
        <begin position="642"/>
        <end position="654"/>
    </location>
</feature>
<evidence type="ECO:0000256" key="8">
    <source>
        <dbReference type="PROSITE-ProRule" id="PRU00191"/>
    </source>
</evidence>
<keyword evidence="4" id="KW-0378">Hydrolase</keyword>
<feature type="domain" description="Phosphatase tensin-type" evidence="11">
    <location>
        <begin position="77"/>
        <end position="249"/>
    </location>
</feature>
<dbReference type="FunFam" id="2.30.29.30:FF:000039">
    <property type="entry name" value="Tensin 1"/>
    <property type="match status" value="1"/>
</dbReference>
<dbReference type="InterPro" id="IPR029021">
    <property type="entry name" value="Prot-tyrosine_phosphatase-like"/>
</dbReference>
<dbReference type="SUPFAM" id="SSF49562">
    <property type="entry name" value="C2 domain (Calcium/lipid-binding domain, CaLB)"/>
    <property type="match status" value="1"/>
</dbReference>
<feature type="domain" description="C2 tensin-type" evidence="12">
    <location>
        <begin position="254"/>
        <end position="361"/>
    </location>
</feature>
<protein>
    <submittedName>
        <fullName evidence="13">Tensin-2-like</fullName>
    </submittedName>
</protein>
<organism evidence="13 14">
    <name type="scientific">Gouania willdenowi</name>
    <name type="common">Blunt-snouted clingfish</name>
    <name type="synonym">Lepadogaster willdenowi</name>
    <dbReference type="NCBI Taxonomy" id="441366"/>
    <lineage>
        <taxon>Eukaryota</taxon>
        <taxon>Metazoa</taxon>
        <taxon>Chordata</taxon>
        <taxon>Craniata</taxon>
        <taxon>Vertebrata</taxon>
        <taxon>Euteleostomi</taxon>
        <taxon>Actinopterygii</taxon>
        <taxon>Neopterygii</taxon>
        <taxon>Teleostei</taxon>
        <taxon>Neoteleostei</taxon>
        <taxon>Acanthomorphata</taxon>
        <taxon>Ovalentaria</taxon>
        <taxon>Blenniimorphae</taxon>
        <taxon>Blenniiformes</taxon>
        <taxon>Gobiesocoidei</taxon>
        <taxon>Gobiesocidae</taxon>
        <taxon>Gobiesocinae</taxon>
        <taxon>Gouania</taxon>
    </lineage>
</organism>
<keyword evidence="5" id="KW-0904">Protein phosphatase</keyword>
<dbReference type="PROSITE" id="PS51181">
    <property type="entry name" value="PPASE_TENSIN"/>
    <property type="match status" value="1"/>
</dbReference>
<dbReference type="PROSITE" id="PS51182">
    <property type="entry name" value="C2_TENSIN"/>
    <property type="match status" value="1"/>
</dbReference>
<dbReference type="Ensembl" id="ENSGWIT00000028139.1">
    <property type="protein sequence ID" value="ENSGWIP00000025764.1"/>
    <property type="gene ID" value="ENSGWIG00000012294.1"/>
</dbReference>
<keyword evidence="14" id="KW-1185">Reference proteome</keyword>
<dbReference type="InterPro" id="IPR051484">
    <property type="entry name" value="Tensin_PTEN_phosphatase"/>
</dbReference>
<feature type="compositionally biased region" description="Polar residues" evidence="9">
    <location>
        <begin position="431"/>
        <end position="440"/>
    </location>
</feature>
<evidence type="ECO:0000259" key="10">
    <source>
        <dbReference type="PROSITE" id="PS50001"/>
    </source>
</evidence>
<dbReference type="CDD" id="cd01213">
    <property type="entry name" value="PTB_tensin"/>
    <property type="match status" value="1"/>
</dbReference>
<sequence>FKKKRLCSVCRQNIDSMGSFCKICKSATHRKCEAKTRVSGSASGTPLTFPSSLCECAGGPHSSGQTCPRGSYPSLTDRVMERHYDFDLTYITERIISVFFSPKLEEQKYRLNLKEVAAMLKSKHQEKFLLLNLSERRHDIKKLNEKVHDFGWPDLHAPPLDKICAICKDMETWLNSDPQHVVVLHCKGNKGKTGVIIAAYMHYSKISAGADQALSTLAMRKFCEDKVSSTLQPSQNRYIYYFGGLLSGAIKMNSSPLFLHQVLIPSLPNFQGEAGYSPFLKIYQSMQLVYTSGGRRLCVTIDPALLLKGDIMGGDTVFRLQFHTCTIHGSQLWFGKEELDEACTDERFPSDATVEFVFSSRPEKIKGSEFQKNDPAVTVDYNTADPVVRWDSYENFNERYQDSLEDIAHTRGPLDGSLYAQIKKRRGPGSGSLTSTNGRNPGTGFTEEQPHHFITQGSDSIHSTHSFCIEDNRERETAILDDGESLPSERTRTLRISRSCSCRDGYRSKRCAEPGCDQTLLMPNGYCLDRAPGTNGHHGATLSADQKRNPPPSHMDLCQHYSPFAHHSLPPPDLVWDRQSGPTHNFHRTCSEGPSPRHIYGLRSSGESVGWRDQINHGSLRRAHGHATCSTPSDMSGPPTPVHTSSPLRTQESGSDMHHPNHTLQYGPPHHDDPAVDRFASLDGKMWDYTGHTPHFHTSSCSKYSTISIPLPPLPEKCNAQNSFSPCGGGRQPPLFTGSTQHQHHVTFSPTVGEKTPSVGQNDGVECVDAENTSRVSVKFVQDSSKFWYKASISREQAIAALKEREPGTFLIRDSNSFQGAYGLALRVATAPANVNMSDPLEQLVRHFLIETGPRGVKIKGCQSEPCFGSLSALVYQHSITPISLPCALKIPEKDLIKDVEDVQPLSNISTAADLLKQGAACNVFYLNSVETESLTGPKAIAKATDATLGCNPRPSATVVQFKVNSQGITLTDSQRRLFFRRHYPVNSVTFSSIDPKDRRWTNSDNTAAKVFGFVAKKPGSLSENVCHLFAELDPEQTAAAIVNFINKVMLSQR</sequence>
<name>A0A8C5EZM3_GOUWI</name>
<dbReference type="InterPro" id="IPR014020">
    <property type="entry name" value="Tensin_C2-dom"/>
</dbReference>
<dbReference type="SUPFAM" id="SSF52799">
    <property type="entry name" value="(Phosphotyrosine protein) phosphatases II"/>
    <property type="match status" value="1"/>
</dbReference>
<keyword evidence="6" id="KW-0965">Cell junction</keyword>
<dbReference type="PROSITE" id="PS50001">
    <property type="entry name" value="SH2"/>
    <property type="match status" value="1"/>
</dbReference>
<comment type="subcellular location">
    <subcellularLocation>
        <location evidence="1">Cell junction</location>
        <location evidence="1">Focal adhesion</location>
    </subcellularLocation>
</comment>
<feature type="domain" description="SH2" evidence="10">
    <location>
        <begin position="788"/>
        <end position="893"/>
    </location>
</feature>
<dbReference type="Pfam" id="PF10409">
    <property type="entry name" value="PTEN_C2"/>
    <property type="match status" value="1"/>
</dbReference>
<evidence type="ECO:0000256" key="5">
    <source>
        <dbReference type="ARBA" id="ARBA00022912"/>
    </source>
</evidence>
<dbReference type="GO" id="GO:0004725">
    <property type="term" value="F:protein tyrosine phosphatase activity"/>
    <property type="evidence" value="ECO:0007669"/>
    <property type="project" value="TreeGrafter"/>
</dbReference>
<dbReference type="Pfam" id="PF08416">
    <property type="entry name" value="PTB"/>
    <property type="match status" value="1"/>
</dbReference>
<evidence type="ECO:0000259" key="12">
    <source>
        <dbReference type="PROSITE" id="PS51182"/>
    </source>
</evidence>
<dbReference type="CDD" id="cd09927">
    <property type="entry name" value="SH2_Tensin_like"/>
    <property type="match status" value="1"/>
</dbReference>
<reference evidence="13" key="3">
    <citation type="submission" date="2025-09" db="UniProtKB">
        <authorList>
            <consortium name="Ensembl"/>
        </authorList>
    </citation>
    <scope>IDENTIFICATION</scope>
</reference>
<dbReference type="Gene3D" id="2.30.29.30">
    <property type="entry name" value="Pleckstrin-homology domain (PH domain)/Phosphotyrosine-binding domain (PTB)"/>
    <property type="match status" value="1"/>
</dbReference>
<dbReference type="SMART" id="SM00462">
    <property type="entry name" value="PTB"/>
    <property type="match status" value="1"/>
</dbReference>
<evidence type="ECO:0000256" key="4">
    <source>
        <dbReference type="ARBA" id="ARBA00022801"/>
    </source>
</evidence>
<evidence type="ECO:0000256" key="2">
    <source>
        <dbReference type="ARBA" id="ARBA00007881"/>
    </source>
</evidence>